<reference evidence="3" key="1">
    <citation type="submission" date="2021-07" db="EMBL/GenBank/DDBJ databases">
        <title>Characterization of violacein-producing bacteria and related species.</title>
        <authorList>
            <person name="Wilson H.S."/>
            <person name="De Leon M.E."/>
        </authorList>
    </citation>
    <scope>NUCLEOTIDE SEQUENCE</scope>
    <source>
        <strain evidence="3">HSC-15S17</strain>
    </source>
</reference>
<proteinExistence type="predicted"/>
<evidence type="ECO:0000259" key="2">
    <source>
        <dbReference type="Pfam" id="PF07589"/>
    </source>
</evidence>
<evidence type="ECO:0000256" key="1">
    <source>
        <dbReference type="SAM" id="Phobius"/>
    </source>
</evidence>
<comment type="caution">
    <text evidence="3">The sequence shown here is derived from an EMBL/GenBank/DDBJ whole genome shotgun (WGS) entry which is preliminary data.</text>
</comment>
<keyword evidence="1" id="KW-0472">Membrane</keyword>
<keyword evidence="1" id="KW-0812">Transmembrane</keyword>
<protein>
    <submittedName>
        <fullName evidence="3">FxDxF family PEP-CTERM protein</fullName>
    </submittedName>
</protein>
<dbReference type="Proteomes" id="UP001155901">
    <property type="component" value="Unassembled WGS sequence"/>
</dbReference>
<evidence type="ECO:0000313" key="4">
    <source>
        <dbReference type="Proteomes" id="UP001155901"/>
    </source>
</evidence>
<dbReference type="NCBIfam" id="NF038126">
    <property type="entry name" value="PEP_CTERM_FxDxF"/>
    <property type="match status" value="1"/>
</dbReference>
<sequence>MAAAAGGAWANDYTSPVLAMTGGPIDWTISFGTSHTDGLAFTDTYTFSYSGLPGTAQGFFANVASTAGDLNFNWADINGAPLPVMNIGAFSGSLYFATPVVGLLTLTIKGTDHGVGSYAGTLDVTSPVPEPATYGMLLGGLALMGALARRRKS</sequence>
<dbReference type="InterPro" id="IPR013424">
    <property type="entry name" value="Ice-binding_C"/>
</dbReference>
<feature type="transmembrane region" description="Helical" evidence="1">
    <location>
        <begin position="131"/>
        <end position="148"/>
    </location>
</feature>
<dbReference type="EMBL" id="JAHTGR010000009">
    <property type="protein sequence ID" value="MBV6322862.1"/>
    <property type="molecule type" value="Genomic_DNA"/>
</dbReference>
<accession>A0AA41HDA2</accession>
<keyword evidence="1" id="KW-1133">Transmembrane helix</keyword>
<feature type="domain" description="Ice-binding protein C-terminal" evidence="2">
    <location>
        <begin position="127"/>
        <end position="152"/>
    </location>
</feature>
<organism evidence="3 4">
    <name type="scientific">Duganella violaceipulchra</name>
    <dbReference type="NCBI Taxonomy" id="2849652"/>
    <lineage>
        <taxon>Bacteria</taxon>
        <taxon>Pseudomonadati</taxon>
        <taxon>Pseudomonadota</taxon>
        <taxon>Betaproteobacteria</taxon>
        <taxon>Burkholderiales</taxon>
        <taxon>Oxalobacteraceae</taxon>
        <taxon>Telluria group</taxon>
        <taxon>Duganella</taxon>
    </lineage>
</organism>
<evidence type="ECO:0000313" key="3">
    <source>
        <dbReference type="EMBL" id="MBV6322862.1"/>
    </source>
</evidence>
<name>A0AA41HDA2_9BURK</name>
<dbReference type="NCBIfam" id="TIGR02595">
    <property type="entry name" value="PEP_CTERM"/>
    <property type="match status" value="1"/>
</dbReference>
<dbReference type="AlphaFoldDB" id="A0AA41HDA2"/>
<dbReference type="Pfam" id="PF07589">
    <property type="entry name" value="PEP-CTERM"/>
    <property type="match status" value="1"/>
</dbReference>
<gene>
    <name evidence="3" type="ORF">KVP70_18175</name>
</gene>